<dbReference type="Gene3D" id="1.10.443.10">
    <property type="entry name" value="Intergrase catalytic core"/>
    <property type="match status" value="1"/>
</dbReference>
<keyword evidence="1" id="KW-0233">DNA recombination</keyword>
<dbReference type="EMBL" id="UGYB01000001">
    <property type="protein sequence ID" value="SUI03175.1"/>
    <property type="molecule type" value="Genomic_DNA"/>
</dbReference>
<proteinExistence type="predicted"/>
<dbReference type="AlphaFoldDB" id="A0A379XSF1"/>
<dbReference type="GO" id="GO:0015074">
    <property type="term" value="P:DNA integration"/>
    <property type="evidence" value="ECO:0007669"/>
    <property type="project" value="InterPro"/>
</dbReference>
<name>A0A379XSF1_SALER</name>
<evidence type="ECO:0000313" key="3">
    <source>
        <dbReference type="Proteomes" id="UP000254220"/>
    </source>
</evidence>
<dbReference type="SUPFAM" id="SSF56349">
    <property type="entry name" value="DNA breaking-rejoining enzymes"/>
    <property type="match status" value="1"/>
</dbReference>
<evidence type="ECO:0000256" key="1">
    <source>
        <dbReference type="ARBA" id="ARBA00023172"/>
    </source>
</evidence>
<dbReference type="GO" id="GO:0006313">
    <property type="term" value="P:DNA transposition"/>
    <property type="evidence" value="ECO:0007669"/>
    <property type="project" value="InterPro"/>
</dbReference>
<sequence length="146" mass="17006">MIKARQHWLWYAYNTKTGGIFIQQGDRKKQIKVWTPRLQQALKTAQAECPILTPDALVLYNNDQGQFIRKSFNTRWLKAVRAAQSEPGRQLDYTFHDLKAKAISDFEGSNRDKQIFSGHKTESQVLIYDRKAQISPTWNRPVIGER</sequence>
<dbReference type="GO" id="GO:0004803">
    <property type="term" value="F:transposase activity"/>
    <property type="evidence" value="ECO:0007669"/>
    <property type="project" value="InterPro"/>
</dbReference>
<dbReference type="InterPro" id="IPR005063">
    <property type="entry name" value="Transposase_27"/>
</dbReference>
<reference evidence="2 3" key="1">
    <citation type="submission" date="2018-06" db="EMBL/GenBank/DDBJ databases">
        <authorList>
            <consortium name="Pathogen Informatics"/>
            <person name="Doyle S."/>
        </authorList>
    </citation>
    <scope>NUCLEOTIDE SEQUENCE [LARGE SCALE GENOMIC DNA]</scope>
    <source>
        <strain evidence="2 3">NCTC12420</strain>
    </source>
</reference>
<organism evidence="2 3">
    <name type="scientific">Salmonella enterica subsp. indica</name>
    <dbReference type="NCBI Taxonomy" id="59207"/>
    <lineage>
        <taxon>Bacteria</taxon>
        <taxon>Pseudomonadati</taxon>
        <taxon>Pseudomonadota</taxon>
        <taxon>Gammaproteobacteria</taxon>
        <taxon>Enterobacterales</taxon>
        <taxon>Enterobacteriaceae</taxon>
        <taxon>Salmonella</taxon>
    </lineage>
</organism>
<gene>
    <name evidence="2" type="ORF">NCTC12420_02967</name>
</gene>
<evidence type="ECO:0000313" key="2">
    <source>
        <dbReference type="EMBL" id="SUI03175.1"/>
    </source>
</evidence>
<dbReference type="Proteomes" id="UP000254220">
    <property type="component" value="Unassembled WGS sequence"/>
</dbReference>
<dbReference type="Pfam" id="PF03400">
    <property type="entry name" value="DDE_Tnp_IS1"/>
    <property type="match status" value="1"/>
</dbReference>
<dbReference type="InterPro" id="IPR013762">
    <property type="entry name" value="Integrase-like_cat_sf"/>
</dbReference>
<protein>
    <submittedName>
        <fullName evidence="2">Mobile element protein</fullName>
    </submittedName>
</protein>
<dbReference type="GO" id="GO:0003677">
    <property type="term" value="F:DNA binding"/>
    <property type="evidence" value="ECO:0007669"/>
    <property type="project" value="InterPro"/>
</dbReference>
<accession>A0A379XSF1</accession>
<dbReference type="InterPro" id="IPR011010">
    <property type="entry name" value="DNA_brk_join_enz"/>
</dbReference>